<protein>
    <submittedName>
        <fullName evidence="1">Uncharacterized protein</fullName>
    </submittedName>
</protein>
<dbReference type="Proteomes" id="UP000599074">
    <property type="component" value="Unassembled WGS sequence"/>
</dbReference>
<accession>A0A8J3TP24</accession>
<keyword evidence="2" id="KW-1185">Reference proteome</keyword>
<gene>
    <name evidence="1" type="ORF">Pme01_44070</name>
</gene>
<sequence length="131" mass="13731">MSRRTAVLTTGLVLAAMAIAVVTTAAVLLHQRSETRPTASTGRPATPVRVATPSAEQTFLDATAAHLCSVQSMVYADPKALADAYQATPEYPGLTPAQVERFRQRLTADATFARALTSATQRACGSATPAK</sequence>
<organism evidence="1 2">
    <name type="scientific">Planosporangium mesophilum</name>
    <dbReference type="NCBI Taxonomy" id="689768"/>
    <lineage>
        <taxon>Bacteria</taxon>
        <taxon>Bacillati</taxon>
        <taxon>Actinomycetota</taxon>
        <taxon>Actinomycetes</taxon>
        <taxon>Micromonosporales</taxon>
        <taxon>Micromonosporaceae</taxon>
        <taxon>Planosporangium</taxon>
    </lineage>
</organism>
<evidence type="ECO:0000313" key="2">
    <source>
        <dbReference type="Proteomes" id="UP000599074"/>
    </source>
</evidence>
<comment type="caution">
    <text evidence="1">The sequence shown here is derived from an EMBL/GenBank/DDBJ whole genome shotgun (WGS) entry which is preliminary data.</text>
</comment>
<dbReference type="AlphaFoldDB" id="A0A8J3TP24"/>
<name>A0A8J3TP24_9ACTN</name>
<evidence type="ECO:0000313" key="1">
    <source>
        <dbReference type="EMBL" id="GII24810.1"/>
    </source>
</evidence>
<dbReference type="EMBL" id="BOON01000041">
    <property type="protein sequence ID" value="GII24810.1"/>
    <property type="molecule type" value="Genomic_DNA"/>
</dbReference>
<proteinExistence type="predicted"/>
<dbReference type="RefSeq" id="WP_168117181.1">
    <property type="nucleotide sequence ID" value="NZ_BOON01000041.1"/>
</dbReference>
<reference evidence="1" key="1">
    <citation type="submission" date="2021-01" db="EMBL/GenBank/DDBJ databases">
        <title>Whole genome shotgun sequence of Planosporangium mesophilum NBRC 109066.</title>
        <authorList>
            <person name="Komaki H."/>
            <person name="Tamura T."/>
        </authorList>
    </citation>
    <scope>NUCLEOTIDE SEQUENCE</scope>
    <source>
        <strain evidence="1">NBRC 109066</strain>
    </source>
</reference>